<dbReference type="HAMAP" id="MF_02126">
    <property type="entry name" value="RF_methyltr_PrmC"/>
    <property type="match status" value="1"/>
</dbReference>
<feature type="binding site" evidence="5">
    <location>
        <begin position="134"/>
        <end position="138"/>
    </location>
    <ligand>
        <name>S-adenosyl-L-methionine</name>
        <dbReference type="ChEBI" id="CHEBI:59789"/>
    </ligand>
</feature>
<dbReference type="InterPro" id="IPR004556">
    <property type="entry name" value="HemK-like"/>
</dbReference>
<dbReference type="CDD" id="cd02440">
    <property type="entry name" value="AdoMet_MTases"/>
    <property type="match status" value="1"/>
</dbReference>
<organism evidence="8 9">
    <name type="scientific">Symmachiella dynata</name>
    <dbReference type="NCBI Taxonomy" id="2527995"/>
    <lineage>
        <taxon>Bacteria</taxon>
        <taxon>Pseudomonadati</taxon>
        <taxon>Planctomycetota</taxon>
        <taxon>Planctomycetia</taxon>
        <taxon>Planctomycetales</taxon>
        <taxon>Planctomycetaceae</taxon>
        <taxon>Symmachiella</taxon>
    </lineage>
</organism>
<dbReference type="NCBIfam" id="TIGR00536">
    <property type="entry name" value="hemK_fam"/>
    <property type="match status" value="1"/>
</dbReference>
<feature type="binding site" evidence="5">
    <location>
        <begin position="202"/>
        <end position="205"/>
    </location>
    <ligand>
        <name>substrate</name>
    </ligand>
</feature>
<evidence type="ECO:0000259" key="7">
    <source>
        <dbReference type="Pfam" id="PF17827"/>
    </source>
</evidence>
<dbReference type="InterPro" id="IPR007848">
    <property type="entry name" value="Small_mtfrase_dom"/>
</dbReference>
<dbReference type="PANTHER" id="PTHR18895">
    <property type="entry name" value="HEMK METHYLTRANSFERASE"/>
    <property type="match status" value="1"/>
</dbReference>
<dbReference type="Gene3D" id="1.10.8.10">
    <property type="entry name" value="DNA helicase RuvA subunit, C-terminal domain"/>
    <property type="match status" value="1"/>
</dbReference>
<evidence type="ECO:0000313" key="9">
    <source>
        <dbReference type="Proteomes" id="UP000319383"/>
    </source>
</evidence>
<keyword evidence="3 5" id="KW-0949">S-adenosyl-L-methionine</keyword>
<keyword evidence="2 5" id="KW-0808">Transferase</keyword>
<reference evidence="8 9" key="1">
    <citation type="submission" date="2019-02" db="EMBL/GenBank/DDBJ databases">
        <title>Deep-cultivation of Planctomycetes and their phenomic and genomic characterization uncovers novel biology.</title>
        <authorList>
            <person name="Wiegand S."/>
            <person name="Jogler M."/>
            <person name="Boedeker C."/>
            <person name="Pinto D."/>
            <person name="Vollmers J."/>
            <person name="Rivas-Marin E."/>
            <person name="Kohn T."/>
            <person name="Peeters S.H."/>
            <person name="Heuer A."/>
            <person name="Rast P."/>
            <person name="Oberbeckmann S."/>
            <person name="Bunk B."/>
            <person name="Jeske O."/>
            <person name="Meyerdierks A."/>
            <person name="Storesund J.E."/>
            <person name="Kallscheuer N."/>
            <person name="Luecker S."/>
            <person name="Lage O.M."/>
            <person name="Pohl T."/>
            <person name="Merkel B.J."/>
            <person name="Hornburger P."/>
            <person name="Mueller R.-W."/>
            <person name="Bruemmer F."/>
            <person name="Labrenz M."/>
            <person name="Spormann A.M."/>
            <person name="Op den Camp H."/>
            <person name="Overmann J."/>
            <person name="Amann R."/>
            <person name="Jetten M.S.M."/>
            <person name="Mascher T."/>
            <person name="Medema M.H."/>
            <person name="Devos D.P."/>
            <person name="Kaster A.-K."/>
            <person name="Ovreas L."/>
            <person name="Rohde M."/>
            <person name="Galperin M.Y."/>
            <person name="Jogler C."/>
        </authorList>
    </citation>
    <scope>NUCLEOTIDE SEQUENCE [LARGE SCALE GENOMIC DNA]</scope>
    <source>
        <strain evidence="8 9">Mal52</strain>
    </source>
</reference>
<feature type="binding site" evidence="5">
    <location>
        <position position="202"/>
    </location>
    <ligand>
        <name>S-adenosyl-L-methionine</name>
        <dbReference type="ChEBI" id="CHEBI:59789"/>
    </ligand>
</feature>
<gene>
    <name evidence="5 8" type="primary">prmC</name>
    <name evidence="8" type="ORF">Mal52_00610</name>
</gene>
<dbReference type="PROSITE" id="PS00092">
    <property type="entry name" value="N6_MTASE"/>
    <property type="match status" value="1"/>
</dbReference>
<dbReference type="GO" id="GO:0102559">
    <property type="term" value="F:peptide chain release factor N(5)-glutamine methyltransferase activity"/>
    <property type="evidence" value="ECO:0007669"/>
    <property type="project" value="UniProtKB-EC"/>
</dbReference>
<evidence type="ECO:0000259" key="6">
    <source>
        <dbReference type="Pfam" id="PF05175"/>
    </source>
</evidence>
<dbReference type="InterPro" id="IPR029063">
    <property type="entry name" value="SAM-dependent_MTases_sf"/>
</dbReference>
<name>A0A517ZGK0_9PLAN</name>
<evidence type="ECO:0000256" key="2">
    <source>
        <dbReference type="ARBA" id="ARBA00022679"/>
    </source>
</evidence>
<evidence type="ECO:0000256" key="5">
    <source>
        <dbReference type="HAMAP-Rule" id="MF_02126"/>
    </source>
</evidence>
<dbReference type="EC" id="2.1.1.297" evidence="5"/>
<dbReference type="InterPro" id="IPR019874">
    <property type="entry name" value="RF_methyltr_PrmC"/>
</dbReference>
<evidence type="ECO:0000256" key="4">
    <source>
        <dbReference type="ARBA" id="ARBA00048391"/>
    </source>
</evidence>
<dbReference type="PANTHER" id="PTHR18895:SF74">
    <property type="entry name" value="MTRF1L RELEASE FACTOR GLUTAMINE METHYLTRANSFERASE"/>
    <property type="match status" value="1"/>
</dbReference>
<dbReference type="Proteomes" id="UP000319383">
    <property type="component" value="Chromosome"/>
</dbReference>
<dbReference type="InterPro" id="IPR050320">
    <property type="entry name" value="N5-glutamine_MTase"/>
</dbReference>
<dbReference type="RefSeq" id="WP_145373626.1">
    <property type="nucleotide sequence ID" value="NZ_CP036276.1"/>
</dbReference>
<dbReference type="KEGG" id="sdyn:Mal52_00610"/>
<feature type="domain" description="Release factor glutamine methyltransferase N-terminal" evidence="7">
    <location>
        <begin position="21"/>
        <end position="89"/>
    </location>
</feature>
<evidence type="ECO:0000256" key="1">
    <source>
        <dbReference type="ARBA" id="ARBA00022603"/>
    </source>
</evidence>
<dbReference type="Gene3D" id="3.40.50.150">
    <property type="entry name" value="Vaccinia Virus protein VP39"/>
    <property type="match status" value="1"/>
</dbReference>
<dbReference type="SUPFAM" id="SSF53335">
    <property type="entry name" value="S-adenosyl-L-methionine-dependent methyltransferases"/>
    <property type="match status" value="1"/>
</dbReference>
<dbReference type="GO" id="GO:0032259">
    <property type="term" value="P:methylation"/>
    <property type="evidence" value="ECO:0007669"/>
    <property type="project" value="UniProtKB-KW"/>
</dbReference>
<comment type="similarity">
    <text evidence="5">Belongs to the protein N5-glutamine methyltransferase family. PrmC subfamily.</text>
</comment>
<dbReference type="AlphaFoldDB" id="A0A517ZGK0"/>
<proteinExistence type="inferred from homology"/>
<keyword evidence="1 5" id="KW-0489">Methyltransferase</keyword>
<comment type="caution">
    <text evidence="5">Lacks conserved residue(s) required for the propagation of feature annotation.</text>
</comment>
<dbReference type="EMBL" id="CP036276">
    <property type="protein sequence ID" value="QDU41608.1"/>
    <property type="molecule type" value="Genomic_DNA"/>
</dbReference>
<accession>A0A517ZGK0</accession>
<dbReference type="GO" id="GO:0003676">
    <property type="term" value="F:nucleic acid binding"/>
    <property type="evidence" value="ECO:0007669"/>
    <property type="project" value="InterPro"/>
</dbReference>
<comment type="function">
    <text evidence="5">Methylates the class 1 translation termination release factors RF1/PrfA and RF2/PrfB on the glutamine residue of the universally conserved GGQ motif.</text>
</comment>
<feature type="domain" description="Methyltransferase small" evidence="6">
    <location>
        <begin position="120"/>
        <end position="210"/>
    </location>
</feature>
<dbReference type="NCBIfam" id="TIGR03534">
    <property type="entry name" value="RF_mod_PrmC"/>
    <property type="match status" value="1"/>
</dbReference>
<keyword evidence="9" id="KW-1185">Reference proteome</keyword>
<protein>
    <recommendedName>
        <fullName evidence="5">Release factor glutamine methyltransferase</fullName>
        <shortName evidence="5">RF MTase</shortName>
        <ecNumber evidence="5">2.1.1.297</ecNumber>
    </recommendedName>
    <alternativeName>
        <fullName evidence="5">N5-glutamine methyltransferase PrmC</fullName>
    </alternativeName>
    <alternativeName>
        <fullName evidence="5">Protein-(glutamine-N5) MTase PrmC</fullName>
    </alternativeName>
    <alternativeName>
        <fullName evidence="5">Protein-glutamine N-methyltransferase PrmC</fullName>
    </alternativeName>
</protein>
<evidence type="ECO:0000256" key="3">
    <source>
        <dbReference type="ARBA" id="ARBA00022691"/>
    </source>
</evidence>
<dbReference type="Pfam" id="PF05175">
    <property type="entry name" value="MTS"/>
    <property type="match status" value="1"/>
</dbReference>
<feature type="binding site" evidence="5">
    <location>
        <position position="157"/>
    </location>
    <ligand>
        <name>S-adenosyl-L-methionine</name>
        <dbReference type="ChEBI" id="CHEBI:59789"/>
    </ligand>
</feature>
<comment type="catalytic activity">
    <reaction evidence="4 5">
        <text>L-glutaminyl-[peptide chain release factor] + S-adenosyl-L-methionine = N(5)-methyl-L-glutaminyl-[peptide chain release factor] + S-adenosyl-L-homocysteine + H(+)</text>
        <dbReference type="Rhea" id="RHEA:42896"/>
        <dbReference type="Rhea" id="RHEA-COMP:10271"/>
        <dbReference type="Rhea" id="RHEA-COMP:10272"/>
        <dbReference type="ChEBI" id="CHEBI:15378"/>
        <dbReference type="ChEBI" id="CHEBI:30011"/>
        <dbReference type="ChEBI" id="CHEBI:57856"/>
        <dbReference type="ChEBI" id="CHEBI:59789"/>
        <dbReference type="ChEBI" id="CHEBI:61891"/>
        <dbReference type="EC" id="2.1.1.297"/>
    </reaction>
</comment>
<sequence>MSSDARTTTGTDQPWTVGRVIDWTTGHLKKHGSDTPRLDAEILLAHARGCPRIQLYTHYDEVLDDEVRASMRALVTRRAQAEPVAYLVGHREFYGLDFHVSSDVLIPRPDTETLVLELLTLAAGRPETQILELGTGSGCIAVATAANLPAAKIVAVDISPAALNIAVKNATAHNVAERIDFREGDLFAPLDSAAQFDFVISNPPYIADAELAQLDADVRDHEPHLALAGGADGLDVIRRILAEAGQRLKSGGFLLLEIGAEQGNVLPELIAASGDYREARIVNDLAHRPRVAVAERL</sequence>
<dbReference type="Pfam" id="PF17827">
    <property type="entry name" value="PrmC_N"/>
    <property type="match status" value="1"/>
</dbReference>
<dbReference type="InterPro" id="IPR002052">
    <property type="entry name" value="DNA_methylase_N6_adenine_CS"/>
</dbReference>
<evidence type="ECO:0000313" key="8">
    <source>
        <dbReference type="EMBL" id="QDU41608.1"/>
    </source>
</evidence>
<dbReference type="InterPro" id="IPR040758">
    <property type="entry name" value="PrmC_N"/>
</dbReference>